<protein>
    <submittedName>
        <fullName evidence="2">WD40-like Beta Propeller Repeat</fullName>
    </submittedName>
</protein>
<keyword evidence="3" id="KW-1185">Reference proteome</keyword>
<comment type="similarity">
    <text evidence="1">Belongs to the TolB family.</text>
</comment>
<dbReference type="InterPro" id="IPR011042">
    <property type="entry name" value="6-blade_b-propeller_TolB-like"/>
</dbReference>
<dbReference type="Gene3D" id="2.120.10.30">
    <property type="entry name" value="TolB, C-terminal domain"/>
    <property type="match status" value="2"/>
</dbReference>
<evidence type="ECO:0000313" key="2">
    <source>
        <dbReference type="EMBL" id="SEF47009.1"/>
    </source>
</evidence>
<dbReference type="PROSITE" id="PS00430">
    <property type="entry name" value="TONB_DEPENDENT_REC_1"/>
    <property type="match status" value="1"/>
</dbReference>
<dbReference type="Pfam" id="PF07676">
    <property type="entry name" value="PD40"/>
    <property type="match status" value="3"/>
</dbReference>
<dbReference type="InterPro" id="IPR010916">
    <property type="entry name" value="TonB_box_CS"/>
</dbReference>
<organism evidence="2 3">
    <name type="scientific">Parabacteroides chinchillae</name>
    <dbReference type="NCBI Taxonomy" id="871327"/>
    <lineage>
        <taxon>Bacteria</taxon>
        <taxon>Pseudomonadati</taxon>
        <taxon>Bacteroidota</taxon>
        <taxon>Bacteroidia</taxon>
        <taxon>Bacteroidales</taxon>
        <taxon>Tannerellaceae</taxon>
        <taxon>Parabacteroides</taxon>
    </lineage>
</organism>
<reference evidence="2 3" key="1">
    <citation type="submission" date="2016-10" db="EMBL/GenBank/DDBJ databases">
        <authorList>
            <person name="Varghese N."/>
            <person name="Submissions S."/>
        </authorList>
    </citation>
    <scope>NUCLEOTIDE SEQUENCE [LARGE SCALE GENOMIC DNA]</scope>
    <source>
        <strain evidence="2 3">DSM 29073</strain>
    </source>
</reference>
<dbReference type="Proteomes" id="UP000236725">
    <property type="component" value="Unassembled WGS sequence"/>
</dbReference>
<proteinExistence type="inferred from homology"/>
<dbReference type="EMBL" id="FNVS01000001">
    <property type="protein sequence ID" value="SEF47009.1"/>
    <property type="molecule type" value="Genomic_DNA"/>
</dbReference>
<evidence type="ECO:0000256" key="1">
    <source>
        <dbReference type="ARBA" id="ARBA00009820"/>
    </source>
</evidence>
<dbReference type="RefSeq" id="WP_103982260.1">
    <property type="nucleotide sequence ID" value="NZ_FNVS01000001.1"/>
</dbReference>
<dbReference type="InterPro" id="IPR011659">
    <property type="entry name" value="WD40"/>
</dbReference>
<accession>A0A8G2BTZ6</accession>
<dbReference type="AlphaFoldDB" id="A0A8G2BTZ6"/>
<evidence type="ECO:0000313" key="3">
    <source>
        <dbReference type="Proteomes" id="UP000236725"/>
    </source>
</evidence>
<comment type="caution">
    <text evidence="2">The sequence shown here is derived from an EMBL/GenBank/DDBJ whole genome shotgun (WGS) entry which is preliminary data.</text>
</comment>
<name>A0A8G2BTZ6_9BACT</name>
<dbReference type="SUPFAM" id="SSF82171">
    <property type="entry name" value="DPP6 N-terminal domain-like"/>
    <property type="match status" value="1"/>
</dbReference>
<sequence length="487" mass="55604">MNKQTIYLWMLALLMACSEPVLVKKNLEVQPVIFPDYVGVTIPSNIAPLNFELKNQCQDARALITSETETIEVKAKKGNSFVIPASKWKKILQLSTGKSIGVTIQAKVDGEWIAYAPFNIDVANEPIDSWLAYRLIEPGYELWNHMGIYQRNLENYTEDAIVENKMSGNNCMNCHSFCMQNPDKMLFHMRETYPCTILIDGDKVEKLNTKTEQTISPLVYPSWHPSGKYVAFSVNKTKQSFHMNDKNRVEVFDSASDVVVYDTEKHEIVTSPLLSSESSFETFPTFSPDGKRLFFCTAQARPMPREYNEVKYSLCSVSFDPSARRFGTTVDTLYNAVADGKSVSFPRVSPDGKYLLFTLSGYGNFSIWHKDADLYMLGLATNNIYPLNIVNSDDVESYHSWSSNSRWIVFSSRRIDGLYTRPFFAYVDEDGQAHKPFLLPQEDPEFYFRFMKSYNIPEFITGKVNQQGRVLGLKAKEDKGIDVKFVQ</sequence>
<dbReference type="PROSITE" id="PS51257">
    <property type="entry name" value="PROKAR_LIPOPROTEIN"/>
    <property type="match status" value="1"/>
</dbReference>
<dbReference type="PANTHER" id="PTHR36842">
    <property type="entry name" value="PROTEIN TOLB HOMOLOG"/>
    <property type="match status" value="1"/>
</dbReference>
<gene>
    <name evidence="2" type="ORF">SAMN05444001_101318</name>
</gene>